<dbReference type="AlphaFoldDB" id="A0A367Y2B7"/>
<feature type="region of interest" description="Disordered" evidence="1">
    <location>
        <begin position="232"/>
        <end position="252"/>
    </location>
</feature>
<dbReference type="EMBL" id="QLNQ01000027">
    <property type="protein sequence ID" value="RCK59680.1"/>
    <property type="molecule type" value="Genomic_DNA"/>
</dbReference>
<dbReference type="STRING" id="5486.A0A367Y2B7"/>
<dbReference type="Proteomes" id="UP000253472">
    <property type="component" value="Unassembled WGS sequence"/>
</dbReference>
<feature type="region of interest" description="Disordered" evidence="1">
    <location>
        <begin position="102"/>
        <end position="130"/>
    </location>
</feature>
<gene>
    <name evidence="2" type="ORF">Cantr_07324</name>
</gene>
<reference evidence="2 3" key="1">
    <citation type="submission" date="2018-06" db="EMBL/GenBank/DDBJ databases">
        <title>Whole genome sequencing of Candida tropicalis (genome annotated by CSBL at Korea University).</title>
        <authorList>
            <person name="Ahn J."/>
        </authorList>
    </citation>
    <scope>NUCLEOTIDE SEQUENCE [LARGE SCALE GENOMIC DNA]</scope>
    <source>
        <strain evidence="2 3">ATCC 20962</strain>
    </source>
</reference>
<proteinExistence type="predicted"/>
<protein>
    <submittedName>
        <fullName evidence="2">Uncharacterized protein</fullName>
    </submittedName>
</protein>
<feature type="compositionally biased region" description="Basic residues" evidence="1">
    <location>
        <begin position="38"/>
        <end position="57"/>
    </location>
</feature>
<feature type="region of interest" description="Disordered" evidence="1">
    <location>
        <begin position="1"/>
        <end position="66"/>
    </location>
</feature>
<keyword evidence="3" id="KW-1185">Reference proteome</keyword>
<organism evidence="2 3">
    <name type="scientific">Candida viswanathii</name>
    <dbReference type="NCBI Taxonomy" id="5486"/>
    <lineage>
        <taxon>Eukaryota</taxon>
        <taxon>Fungi</taxon>
        <taxon>Dikarya</taxon>
        <taxon>Ascomycota</taxon>
        <taxon>Saccharomycotina</taxon>
        <taxon>Pichiomycetes</taxon>
        <taxon>Debaryomycetaceae</taxon>
        <taxon>Candida/Lodderomyces clade</taxon>
        <taxon>Candida</taxon>
    </lineage>
</organism>
<feature type="compositionally biased region" description="Basic and acidic residues" evidence="1">
    <location>
        <begin position="10"/>
        <end position="33"/>
    </location>
</feature>
<accession>A0A367Y2B7</accession>
<evidence type="ECO:0000313" key="3">
    <source>
        <dbReference type="Proteomes" id="UP000253472"/>
    </source>
</evidence>
<name>A0A367Y2B7_9ASCO</name>
<evidence type="ECO:0000313" key="2">
    <source>
        <dbReference type="EMBL" id="RCK59680.1"/>
    </source>
</evidence>
<evidence type="ECO:0000256" key="1">
    <source>
        <dbReference type="SAM" id="MobiDB-lite"/>
    </source>
</evidence>
<comment type="caution">
    <text evidence="2">The sequence shown here is derived from an EMBL/GenBank/DDBJ whole genome shotgun (WGS) entry which is preliminary data.</text>
</comment>
<sequence length="262" mass="28979">MVATRRSAGKHVDVELSDNGKELQKVIPIEKQRQLQMKQHHSSSLKRETRGRKKKQRKSQDDTPSSSAWLLAATLLVISFSIAQPHPSSSGGCPVAVKKIETRGRKRKIHDATDNNPHQHNQQEQPNSKKQHLKVDFPVESANNVVADKHKINHLLTNDSPPPPPAPQWQPTTARLLHCHGNHCPTNLITISAPQFVKKPTPLRPVLPTPRTSSISTVVNALRWVSWGLNSSPSALPNPPPGVALAGSGPDTPMRQLQHKFR</sequence>
<feature type="compositionally biased region" description="Low complexity" evidence="1">
    <location>
        <begin position="115"/>
        <end position="126"/>
    </location>
</feature>
<dbReference type="OrthoDB" id="10643914at2759"/>